<organism evidence="2 3">
    <name type="scientific">Comamonas sediminis</name>
    <dbReference type="NCBI Taxonomy" id="1783360"/>
    <lineage>
        <taxon>Bacteria</taxon>
        <taxon>Pseudomonadati</taxon>
        <taxon>Pseudomonadota</taxon>
        <taxon>Betaproteobacteria</taxon>
        <taxon>Burkholderiales</taxon>
        <taxon>Comamonadaceae</taxon>
        <taxon>Comamonas</taxon>
    </lineage>
</organism>
<reference evidence="2 3" key="1">
    <citation type="journal article" date="2016" name="Int. J. Syst. Evol. Microbiol.">
        <title>Description of Comamonas sediminis sp. nov., isolated from lagoon sediments.</title>
        <authorList>
            <person name="Subhash Y."/>
            <person name="Bang J.J."/>
            <person name="You T.H."/>
            <person name="Lee S.S."/>
        </authorList>
    </citation>
    <scope>NUCLEOTIDE SEQUENCE [LARGE SCALE GENOMIC DNA]</scope>
    <source>
        <strain evidence="2 3">JCM 31169</strain>
    </source>
</reference>
<protein>
    <submittedName>
        <fullName evidence="2">FRG domain-containing protein</fullName>
    </submittedName>
</protein>
<comment type="caution">
    <text evidence="2">The sequence shown here is derived from an EMBL/GenBank/DDBJ whole genome shotgun (WGS) entry which is preliminary data.</text>
</comment>
<proteinExistence type="predicted"/>
<dbReference type="Pfam" id="PF08867">
    <property type="entry name" value="FRG"/>
    <property type="match status" value="1"/>
</dbReference>
<dbReference type="InterPro" id="IPR014966">
    <property type="entry name" value="FRG-dom"/>
</dbReference>
<feature type="domain" description="FRG" evidence="1">
    <location>
        <begin position="24"/>
        <end position="133"/>
    </location>
</feature>
<dbReference type="SMART" id="SM00901">
    <property type="entry name" value="FRG"/>
    <property type="match status" value="1"/>
</dbReference>
<dbReference type="RefSeq" id="WP_369459574.1">
    <property type="nucleotide sequence ID" value="NZ_JBGBDC010000003.1"/>
</dbReference>
<gene>
    <name evidence="2" type="ORF">AB7A72_07990</name>
</gene>
<keyword evidence="3" id="KW-1185">Reference proteome</keyword>
<accession>A0ABV4B0T2</accession>
<evidence type="ECO:0000313" key="3">
    <source>
        <dbReference type="Proteomes" id="UP001562178"/>
    </source>
</evidence>
<evidence type="ECO:0000259" key="1">
    <source>
        <dbReference type="SMART" id="SM00901"/>
    </source>
</evidence>
<dbReference type="Proteomes" id="UP001562178">
    <property type="component" value="Unassembled WGS sequence"/>
</dbReference>
<sequence>MSTLPKKIHCKDAHDYFKQVEQMGRRNWVYRGHSRFADDGPNNWKLESSLDRFLQNHRGKAIRSSSWYPRERAQINRFRGAAHIHLTHLPDSSDKLTWLALMQHYGSPTRLLDFTFNPAAALYFALRESGKSTGPYSIHALHIDTVRGRAKIAREKLPQYEKVAPPLNPKTEEYGIGAKPAAVDFVGFFDGSKLNPRQEAQDGLFMVPSRIDLDIEDWLGKNLSPVKTIKPHNTPWVEFVFDNENDSYYKVVNQLVQVGMSAKRLFPGLEGLCESMKYSWLEVARNLEPFDL</sequence>
<name>A0ABV4B0T2_9BURK</name>
<evidence type="ECO:0000313" key="2">
    <source>
        <dbReference type="EMBL" id="MEY2250938.1"/>
    </source>
</evidence>
<dbReference type="EMBL" id="JBGBDC010000003">
    <property type="protein sequence ID" value="MEY2250938.1"/>
    <property type="molecule type" value="Genomic_DNA"/>
</dbReference>